<evidence type="ECO:0000256" key="1">
    <source>
        <dbReference type="ARBA" id="ARBA00022857"/>
    </source>
</evidence>
<evidence type="ECO:0000313" key="4">
    <source>
        <dbReference type="EMBL" id="CUF35323.1"/>
    </source>
</evidence>
<dbReference type="InterPro" id="IPR002347">
    <property type="entry name" value="SDR_fam"/>
</dbReference>
<dbReference type="Pfam" id="PF00106">
    <property type="entry name" value="adh_short"/>
    <property type="match status" value="1"/>
</dbReference>
<name>A0A0S4IR33_BODSA</name>
<protein>
    <submittedName>
        <fullName evidence="4">Short chain dehydrogenase, putative</fullName>
    </submittedName>
</protein>
<dbReference type="Gene3D" id="3.40.50.720">
    <property type="entry name" value="NAD(P)-binding Rossmann-like Domain"/>
    <property type="match status" value="1"/>
</dbReference>
<dbReference type="PANTHER" id="PTHR43086:SF2">
    <property type="entry name" value="HYDROXYSTEROID DEHYDROGENASE-LIKE PROTEIN 1"/>
    <property type="match status" value="1"/>
</dbReference>
<dbReference type="PANTHER" id="PTHR43086">
    <property type="entry name" value="VERY-LONG-CHAIN 3-OXOOACYL-COA REDUCTASE"/>
    <property type="match status" value="1"/>
</dbReference>
<reference evidence="5" key="1">
    <citation type="submission" date="2015-09" db="EMBL/GenBank/DDBJ databases">
        <authorList>
            <consortium name="Pathogen Informatics"/>
        </authorList>
    </citation>
    <scope>NUCLEOTIDE SEQUENCE [LARGE SCALE GENOMIC DNA]</scope>
    <source>
        <strain evidence="5">Lake Konstanz</strain>
    </source>
</reference>
<comment type="similarity">
    <text evidence="3">Belongs to the short-chain dehydrogenases/reductases (SDR) family.</text>
</comment>
<dbReference type="Proteomes" id="UP000051952">
    <property type="component" value="Unassembled WGS sequence"/>
</dbReference>
<proteinExistence type="inferred from homology"/>
<dbReference type="OMA" id="GFNVFLH"/>
<evidence type="ECO:0000256" key="3">
    <source>
        <dbReference type="RuleBase" id="RU000363"/>
    </source>
</evidence>
<dbReference type="VEuPathDB" id="TriTrypDB:BSAL_61710"/>
<dbReference type="EMBL" id="CYKH01000305">
    <property type="protein sequence ID" value="CUF35323.1"/>
    <property type="molecule type" value="Genomic_DNA"/>
</dbReference>
<accession>A0A0S4IR33</accession>
<organism evidence="4 5">
    <name type="scientific">Bodo saltans</name>
    <name type="common">Flagellated protozoan</name>
    <dbReference type="NCBI Taxonomy" id="75058"/>
    <lineage>
        <taxon>Eukaryota</taxon>
        <taxon>Discoba</taxon>
        <taxon>Euglenozoa</taxon>
        <taxon>Kinetoplastea</taxon>
        <taxon>Metakinetoplastina</taxon>
        <taxon>Eubodonida</taxon>
        <taxon>Bodonidae</taxon>
        <taxon>Bodo</taxon>
    </lineage>
</organism>
<dbReference type="PRINTS" id="PR00081">
    <property type="entry name" value="GDHRDH"/>
</dbReference>
<dbReference type="SUPFAM" id="SSF51735">
    <property type="entry name" value="NAD(P)-binding Rossmann-fold domains"/>
    <property type="match status" value="1"/>
</dbReference>
<dbReference type="InterPro" id="IPR036291">
    <property type="entry name" value="NAD(P)-bd_dom_sf"/>
</dbReference>
<dbReference type="GO" id="GO:0016491">
    <property type="term" value="F:oxidoreductase activity"/>
    <property type="evidence" value="ECO:0007669"/>
    <property type="project" value="UniProtKB-KW"/>
</dbReference>
<dbReference type="PRINTS" id="PR00080">
    <property type="entry name" value="SDRFAMILY"/>
</dbReference>
<dbReference type="PIRSF" id="PIRSF000126">
    <property type="entry name" value="11-beta-HSD1"/>
    <property type="match status" value="1"/>
</dbReference>
<dbReference type="CDD" id="cd05356">
    <property type="entry name" value="17beta-HSD1_like_SDR_c"/>
    <property type="match status" value="1"/>
</dbReference>
<dbReference type="OrthoDB" id="5545019at2759"/>
<dbReference type="GO" id="GO:0005783">
    <property type="term" value="C:endoplasmic reticulum"/>
    <property type="evidence" value="ECO:0007669"/>
    <property type="project" value="TreeGrafter"/>
</dbReference>
<keyword evidence="5" id="KW-1185">Reference proteome</keyword>
<keyword evidence="2" id="KW-0560">Oxidoreductase</keyword>
<sequence length="341" mass="36285">MAQLASSAMQVLKSVIVSPKLSRAFQILGAAFVALEIFRATRVAGRYLLPRSSAGHLKAKYAKAGSWAVVTGASDGIGRALALELAAIGFNVCVIARTQSKLDEVVGEITTKNPTVQAKALSFDFGTTSNEAYADLFAQLDALEIAVLVNNVGISHTNAELFEDPSVADDLKLLTVNCEPMIRLCKYIVPKLKAKRSGAIVNLSSLSAVVTAVPYLATYAGTKAFNQTFSTSLAYELQPFGVDVLTVTPGMVSTGMTQGSAARRPRVNFGMVDSAVMARDTLAQLGRVISTAGHHNHDLQTSIVSSLPLWYVGPSTYKLFKKISDARKRKAAAASVAQQNE</sequence>
<evidence type="ECO:0000256" key="2">
    <source>
        <dbReference type="ARBA" id="ARBA00023002"/>
    </source>
</evidence>
<dbReference type="AlphaFoldDB" id="A0A0S4IR33"/>
<keyword evidence="1" id="KW-0521">NADP</keyword>
<gene>
    <name evidence="4" type="ORF">BSAL_61710</name>
</gene>
<dbReference type="GO" id="GO:0030497">
    <property type="term" value="P:fatty acid elongation"/>
    <property type="evidence" value="ECO:0007669"/>
    <property type="project" value="TreeGrafter"/>
</dbReference>
<evidence type="ECO:0000313" key="5">
    <source>
        <dbReference type="Proteomes" id="UP000051952"/>
    </source>
</evidence>